<feature type="compositionally biased region" description="Basic and acidic residues" evidence="1">
    <location>
        <begin position="175"/>
        <end position="188"/>
    </location>
</feature>
<dbReference type="Proteomes" id="UP000663856">
    <property type="component" value="Unassembled WGS sequence"/>
</dbReference>
<comment type="caution">
    <text evidence="4">The sequence shown here is derived from an EMBL/GenBank/DDBJ whole genome shotgun (WGS) entry which is preliminary data.</text>
</comment>
<name>A0A816N159_9BILA</name>
<evidence type="ECO:0000313" key="5">
    <source>
        <dbReference type="Proteomes" id="UP000663856"/>
    </source>
</evidence>
<evidence type="ECO:0000259" key="3">
    <source>
        <dbReference type="Pfam" id="PF20209"/>
    </source>
</evidence>
<dbReference type="EMBL" id="CAJNRF010001671">
    <property type="protein sequence ID" value="CAF2021740.1"/>
    <property type="molecule type" value="Genomic_DNA"/>
</dbReference>
<dbReference type="Pfam" id="PF14214">
    <property type="entry name" value="Helitron_like_N"/>
    <property type="match status" value="1"/>
</dbReference>
<reference evidence="4" key="1">
    <citation type="submission" date="2021-02" db="EMBL/GenBank/DDBJ databases">
        <authorList>
            <person name="Nowell W R."/>
        </authorList>
    </citation>
    <scope>NUCLEOTIDE SEQUENCE</scope>
</reference>
<feature type="non-terminal residue" evidence="4">
    <location>
        <position position="1"/>
    </location>
</feature>
<feature type="compositionally biased region" description="Low complexity" evidence="1">
    <location>
        <begin position="1"/>
        <end position="19"/>
    </location>
</feature>
<feature type="domain" description="DUF6570" evidence="3">
    <location>
        <begin position="370"/>
        <end position="466"/>
    </location>
</feature>
<organism evidence="4 5">
    <name type="scientific">Rotaria magnacalcarata</name>
    <dbReference type="NCBI Taxonomy" id="392030"/>
    <lineage>
        <taxon>Eukaryota</taxon>
        <taxon>Metazoa</taxon>
        <taxon>Spiralia</taxon>
        <taxon>Gnathifera</taxon>
        <taxon>Rotifera</taxon>
        <taxon>Eurotatoria</taxon>
        <taxon>Bdelloidea</taxon>
        <taxon>Philodinida</taxon>
        <taxon>Philodinidae</taxon>
        <taxon>Rotaria</taxon>
    </lineage>
</organism>
<evidence type="ECO:0000313" key="4">
    <source>
        <dbReference type="EMBL" id="CAF2021740.1"/>
    </source>
</evidence>
<proteinExistence type="predicted"/>
<feature type="compositionally biased region" description="Basic and acidic residues" evidence="1">
    <location>
        <begin position="296"/>
        <end position="312"/>
    </location>
</feature>
<feature type="region of interest" description="Disordered" evidence="1">
    <location>
        <begin position="175"/>
        <end position="203"/>
    </location>
</feature>
<protein>
    <recommendedName>
        <fullName evidence="6">Helitron helicase-like domain-containing protein</fullName>
    </recommendedName>
</protein>
<feature type="region of interest" description="Disordered" evidence="1">
    <location>
        <begin position="1"/>
        <end position="34"/>
    </location>
</feature>
<dbReference type="Pfam" id="PF20209">
    <property type="entry name" value="DUF6570"/>
    <property type="match status" value="1"/>
</dbReference>
<feature type="compositionally biased region" description="Basic and acidic residues" evidence="1">
    <location>
        <begin position="255"/>
        <end position="279"/>
    </location>
</feature>
<evidence type="ECO:0000256" key="1">
    <source>
        <dbReference type="SAM" id="MobiDB-lite"/>
    </source>
</evidence>
<dbReference type="InterPro" id="IPR025476">
    <property type="entry name" value="Helitron_helicase-like"/>
</dbReference>
<gene>
    <name evidence="4" type="ORF">WKI299_LOCUS5838</name>
</gene>
<accession>A0A816N159</accession>
<sequence>MDDNNDSSSESASWPVSETSQHKSSKNQLTTNELPLQLKNDESIVAIWRTNRNQIETETERNIRLQRERELKAMQRMHRDQLESIEERVARLGRETNAKNNSRHQLTINETTEMHVTKLKKQAQRKTTLRNVLTLQETQDEHDNRLNSEAVTVRSRRHNRELIETEEMREMRLRHEADEKASERHIQIEQETEEERNTRLDSEAISRRTRRQLALLQETEEQRNIRLNNESFTVANRRLTRDLMETEDMREMRLRHEADKKTSERHSQIEQETEQERNIRLNNESLTAANRRRNKNIQENDALRSARLKEQAASKSNKRSTTEQLETDQQRNERLLSNNQAETIRRNKRQQNESEQEENQRKLRKRNADLSCVIKLCGITGDPSLAQSALKGNVITFPQNLSDIVKHLPLSPNELPDIIKIIFVGKTIPSKDQVRSILTVRRERIRTALIWLHTNNILYKDIHIDHLLIDGFPLNDIPDCLWNTMSFLKDTETSDVERSGYVDNDINPDELCLNGVVPLNMSALIDTSTTTISSNDVRHHLKLRTNITDEITNLNDNIYLVPHEQSPVNEYFNTTFLPGLYPTLFPFGLGGVENERRSVRVSYAKHIRYFLCYHDHRFEMNTSFIFVTFNILQRRTACAKSRILVSRPFFSSQATEINQLTAKEVKIALDEIESNSSERTLNPRLSALLKQLKTISGSVMGSNQSRANYRVELHAQIFFSGLPNIFITINPCDLHHPLAMKFAGVDLDIDNLTAELMPKSHERAAIVSNHPVGIARFFNKLITTVLSTLINYNINKHESYPGGGILGEIEAYYGTVEESGRGALHLHMLLWLANSKHPHELRELILDDNFRQNLINYLEDIIKEDLDDFQNNITESDTCSIKKHNRTSISICSPIPSPDNSNFEEQKQIAVRTLASENQIHHHTSTCYKNTRITTTDNPPCRLRYPKQIYDATIIDAETGEIRMKRSHPMINNFNEWLLLACRCNIDIKFIWSGSDTKALVYYISDYITKKNLSFHDCNALIYKAVEKFEKNESRINYTDALDKSRRFILRCFNTLASQQEISAVQVASYLMGWPDHYTSHTFVKIYLIGIECYLEQSLGKLKEKEQLNCTTNEYDSIDELPFHILESSYENDGQHEDQNESFELESGVDDNNLVLCNKRIDYQLRPKELDDVCLYIFYSEYRKAKMTVFDNTLLECNSTPTSLRRRGRPPSDRWLFQSTHPQYLSHLIIRRSFRVVPVLVGPSIPRREREDTTERYARAILTLFCPWRNVLDICDPYTSWSNALQLYQSSFTTESNKVIDNIQLLHDCKRDRDSDLFQLVNQPLPSRQINTSSPYSDTNIEDTEQILALLNESIDSHPSLLNDEIIENDGVRAAIQREYLNLTLANVIRSERFSYINNIAGLPDFVYNNRESNSIQTNDTND</sequence>
<evidence type="ECO:0000259" key="2">
    <source>
        <dbReference type="Pfam" id="PF14214"/>
    </source>
</evidence>
<feature type="domain" description="Helitron helicase-like" evidence="2">
    <location>
        <begin position="606"/>
        <end position="830"/>
    </location>
</feature>
<dbReference type="InterPro" id="IPR046700">
    <property type="entry name" value="DUF6570"/>
</dbReference>
<evidence type="ECO:0008006" key="6">
    <source>
        <dbReference type="Google" id="ProtNLM"/>
    </source>
</evidence>
<feature type="region of interest" description="Disordered" evidence="1">
    <location>
        <begin position="255"/>
        <end position="362"/>
    </location>
</feature>